<proteinExistence type="predicted"/>
<dbReference type="InterPro" id="IPR000719">
    <property type="entry name" value="Prot_kinase_dom"/>
</dbReference>
<sequence length="864" mass="94520">MLNLSGGDGDGISIGSTWNRFAIMALALPVLSVRHLDCNWYELIKLNQFRGLSMNIVQLFSKQILSALILMKDASIIHCDLKPENILLCTSVKPAAIKVIDFGSACMEDRTVYSYIQSRYYRSPEVLLGYQYSTAIDMWSFGCIIAELFLGLPLFPGSSEFDLLRRMLKILGGQPPDHVLKDAKNTSKFFKRVGSTHCFENNEASTGGSSYQALTEEEYEARELKKPLIGKEYFNHMKLEEIITSYPPRKNLSEEELVREYQNRTAMHDFLRGLFHFDPAKRWSPLQASRHPFVTGEPFVCPYKPLAETPRMPVAQNVKVDHHPGGGHWFAAGLSPQVLGMNRGAPYNSPHFQMVPYSHAGSYGSLGSHGSYTDGAGLGSSYGSYGDDNCMYAYYSPVGPSGLNIHAQGGISILGASPDARRRTTQFSHGNGLGVSPSAGNLGPMSLGVSPSQFTPPNSHIQVSAGSPGKYGPTSPARGTGVHGSPLGKGAAVSQFNKRRNWGYPGTASVQPHENSSSPQRQVQLYDGGSCSYPEGNSHGHSCSPRNVQSTSTAPSWRPQRGAIRSTTGSSSSKQSFVPSSTMPVSLASDSTFDKSESSSLPDPGDWDPNYSYLVGEIGTAHILNLQDDQQVWVHDAKGDFAVGSCDELLLEEDGSDMIAMTSEFTHGIQLNHAFSSSIPTVGVGRHNRTSYQAQTNSHVPNQRSNGSLHSGSHVEVGSPPSNHDMYSGYAHPMSKAPHFVPHFPPNSPSRFAQPPVQRSNAGQPSFSRSEWNYPKVQPPLPNRNAVGPRSPRSNTFTNGSSWGTYFNMMKKGRTCHHPQSTNGPYKKGVLRDRLLPKISSATVRRIDYSYFVEESVRNDVFAF</sequence>
<dbReference type="OrthoDB" id="9332038at2759"/>
<dbReference type="InterPro" id="IPR011009">
    <property type="entry name" value="Kinase-like_dom_sf"/>
</dbReference>
<evidence type="ECO:0000256" key="3">
    <source>
        <dbReference type="ARBA" id="ARBA00022741"/>
    </source>
</evidence>
<keyword evidence="2" id="KW-0808">Transferase</keyword>
<feature type="domain" description="Protein kinase" evidence="7">
    <location>
        <begin position="1"/>
        <end position="294"/>
    </location>
</feature>
<feature type="compositionally biased region" description="Polar residues" evidence="6">
    <location>
        <begin position="694"/>
        <end position="711"/>
    </location>
</feature>
<organism evidence="8 9">
    <name type="scientific">Coptis chinensis</name>
    <dbReference type="NCBI Taxonomy" id="261450"/>
    <lineage>
        <taxon>Eukaryota</taxon>
        <taxon>Viridiplantae</taxon>
        <taxon>Streptophyta</taxon>
        <taxon>Embryophyta</taxon>
        <taxon>Tracheophyta</taxon>
        <taxon>Spermatophyta</taxon>
        <taxon>Magnoliopsida</taxon>
        <taxon>Ranunculales</taxon>
        <taxon>Ranunculaceae</taxon>
        <taxon>Coptidoideae</taxon>
        <taxon>Coptis</taxon>
    </lineage>
</organism>
<gene>
    <name evidence="8" type="ORF">IFM89_038964</name>
</gene>
<comment type="caution">
    <text evidence="8">The sequence shown here is derived from an EMBL/GenBank/DDBJ whole genome shotgun (WGS) entry which is preliminary data.</text>
</comment>
<dbReference type="Pfam" id="PF00069">
    <property type="entry name" value="Pkinase"/>
    <property type="match status" value="1"/>
</dbReference>
<feature type="region of interest" description="Disordered" evidence="6">
    <location>
        <begin position="743"/>
        <end position="799"/>
    </location>
</feature>
<dbReference type="InterPro" id="IPR008271">
    <property type="entry name" value="Ser/Thr_kinase_AS"/>
</dbReference>
<evidence type="ECO:0000256" key="1">
    <source>
        <dbReference type="ARBA" id="ARBA00022527"/>
    </source>
</evidence>
<dbReference type="PROSITE" id="PS50011">
    <property type="entry name" value="PROTEIN_KINASE_DOM"/>
    <property type="match status" value="1"/>
</dbReference>
<feature type="compositionally biased region" description="Low complexity" evidence="6">
    <location>
        <begin position="566"/>
        <end position="581"/>
    </location>
</feature>
<evidence type="ECO:0000256" key="4">
    <source>
        <dbReference type="ARBA" id="ARBA00022777"/>
    </source>
</evidence>
<keyword evidence="9" id="KW-1185">Reference proteome</keyword>
<protein>
    <recommendedName>
        <fullName evidence="7">Protein kinase domain-containing protein</fullName>
    </recommendedName>
</protein>
<dbReference type="PANTHER" id="PTHR24058">
    <property type="entry name" value="DUAL SPECIFICITY PROTEIN KINASE"/>
    <property type="match status" value="1"/>
</dbReference>
<keyword evidence="3" id="KW-0547">Nucleotide-binding</keyword>
<dbReference type="GO" id="GO:0004713">
    <property type="term" value="F:protein tyrosine kinase activity"/>
    <property type="evidence" value="ECO:0007669"/>
    <property type="project" value="TreeGrafter"/>
</dbReference>
<name>A0A835IZ37_9MAGN</name>
<feature type="compositionally biased region" description="Polar residues" evidence="6">
    <location>
        <begin position="757"/>
        <end position="771"/>
    </location>
</feature>
<evidence type="ECO:0000259" key="7">
    <source>
        <dbReference type="PROSITE" id="PS50011"/>
    </source>
</evidence>
<dbReference type="SUPFAM" id="SSF56112">
    <property type="entry name" value="Protein kinase-like (PK-like)"/>
    <property type="match status" value="1"/>
</dbReference>
<dbReference type="AlphaFoldDB" id="A0A835IZ37"/>
<evidence type="ECO:0000313" key="8">
    <source>
        <dbReference type="EMBL" id="KAF9626746.1"/>
    </source>
</evidence>
<keyword evidence="1" id="KW-0723">Serine/threonine-protein kinase</keyword>
<dbReference type="GO" id="GO:0005737">
    <property type="term" value="C:cytoplasm"/>
    <property type="evidence" value="ECO:0007669"/>
    <property type="project" value="TreeGrafter"/>
</dbReference>
<feature type="region of interest" description="Disordered" evidence="6">
    <location>
        <begin position="694"/>
        <end position="723"/>
    </location>
</feature>
<evidence type="ECO:0000256" key="6">
    <source>
        <dbReference type="SAM" id="MobiDB-lite"/>
    </source>
</evidence>
<dbReference type="GO" id="GO:0004674">
    <property type="term" value="F:protein serine/threonine kinase activity"/>
    <property type="evidence" value="ECO:0007669"/>
    <property type="project" value="UniProtKB-KW"/>
</dbReference>
<dbReference type="PANTHER" id="PTHR24058:SF17">
    <property type="entry name" value="HOMEODOMAIN INTERACTING PROTEIN KINASE, ISOFORM D"/>
    <property type="match status" value="1"/>
</dbReference>
<accession>A0A835IZ37</accession>
<keyword evidence="4" id="KW-0418">Kinase</keyword>
<dbReference type="Gene3D" id="1.10.510.10">
    <property type="entry name" value="Transferase(Phosphotransferase) domain 1"/>
    <property type="match status" value="1"/>
</dbReference>
<feature type="compositionally biased region" description="Polar residues" evidence="6">
    <location>
        <begin position="539"/>
        <end position="555"/>
    </location>
</feature>
<dbReference type="Proteomes" id="UP000631114">
    <property type="component" value="Unassembled WGS sequence"/>
</dbReference>
<dbReference type="PROSITE" id="PS00108">
    <property type="entry name" value="PROTEIN_KINASE_ST"/>
    <property type="match status" value="1"/>
</dbReference>
<dbReference type="EMBL" id="JADFTS010000001">
    <property type="protein sequence ID" value="KAF9626746.1"/>
    <property type="molecule type" value="Genomic_DNA"/>
</dbReference>
<feature type="region of interest" description="Disordered" evidence="6">
    <location>
        <begin position="427"/>
        <end position="607"/>
    </location>
</feature>
<evidence type="ECO:0000313" key="9">
    <source>
        <dbReference type="Proteomes" id="UP000631114"/>
    </source>
</evidence>
<dbReference type="SMART" id="SM00220">
    <property type="entry name" value="S_TKc"/>
    <property type="match status" value="1"/>
</dbReference>
<dbReference type="GO" id="GO:0005524">
    <property type="term" value="F:ATP binding"/>
    <property type="evidence" value="ECO:0007669"/>
    <property type="project" value="UniProtKB-KW"/>
</dbReference>
<keyword evidence="5" id="KW-0067">ATP-binding</keyword>
<evidence type="ECO:0000256" key="5">
    <source>
        <dbReference type="ARBA" id="ARBA00022840"/>
    </source>
</evidence>
<feature type="compositionally biased region" description="Polar residues" evidence="6">
    <location>
        <begin position="508"/>
        <end position="523"/>
    </location>
</feature>
<evidence type="ECO:0000256" key="2">
    <source>
        <dbReference type="ARBA" id="ARBA00022679"/>
    </source>
</evidence>
<feature type="compositionally biased region" description="Polar residues" evidence="6">
    <location>
        <begin position="449"/>
        <end position="465"/>
    </location>
</feature>
<dbReference type="InterPro" id="IPR050494">
    <property type="entry name" value="Ser_Thr_dual-spec_kinase"/>
</dbReference>
<reference evidence="8 9" key="1">
    <citation type="submission" date="2020-10" db="EMBL/GenBank/DDBJ databases">
        <title>The Coptis chinensis genome and diversification of protoberbering-type alkaloids.</title>
        <authorList>
            <person name="Wang B."/>
            <person name="Shu S."/>
            <person name="Song C."/>
            <person name="Liu Y."/>
        </authorList>
    </citation>
    <scope>NUCLEOTIDE SEQUENCE [LARGE SCALE GENOMIC DNA]</scope>
    <source>
        <strain evidence="8">HL-2020</strain>
        <tissue evidence="8">Leaf</tissue>
    </source>
</reference>